<protein>
    <submittedName>
        <fullName evidence="1">Unannotated protein</fullName>
    </submittedName>
</protein>
<dbReference type="CDD" id="cd07067">
    <property type="entry name" value="HP_PGM_like"/>
    <property type="match status" value="1"/>
</dbReference>
<accession>A0A6J6YSZ7</accession>
<dbReference type="InterPro" id="IPR013078">
    <property type="entry name" value="His_Pase_superF_clade-1"/>
</dbReference>
<dbReference type="PANTHER" id="PTHR48100:SF62">
    <property type="entry name" value="GLUCOSYL-3-PHOSPHOGLYCERATE PHOSPHATASE"/>
    <property type="match status" value="1"/>
</dbReference>
<dbReference type="GO" id="GO:0016791">
    <property type="term" value="F:phosphatase activity"/>
    <property type="evidence" value="ECO:0007669"/>
    <property type="project" value="TreeGrafter"/>
</dbReference>
<dbReference type="PANTHER" id="PTHR48100">
    <property type="entry name" value="BROAD-SPECIFICITY PHOSPHATASE YOR283W-RELATED"/>
    <property type="match status" value="1"/>
</dbReference>
<evidence type="ECO:0000313" key="1">
    <source>
        <dbReference type="EMBL" id="CAB4811384.1"/>
    </source>
</evidence>
<dbReference type="GO" id="GO:0005737">
    <property type="term" value="C:cytoplasm"/>
    <property type="evidence" value="ECO:0007669"/>
    <property type="project" value="TreeGrafter"/>
</dbReference>
<dbReference type="Pfam" id="PF00300">
    <property type="entry name" value="His_Phos_1"/>
    <property type="match status" value="1"/>
</dbReference>
<gene>
    <name evidence="1" type="ORF">UFOPK2992_01605</name>
</gene>
<organism evidence="1">
    <name type="scientific">freshwater metagenome</name>
    <dbReference type="NCBI Taxonomy" id="449393"/>
    <lineage>
        <taxon>unclassified sequences</taxon>
        <taxon>metagenomes</taxon>
        <taxon>ecological metagenomes</taxon>
    </lineage>
</organism>
<proteinExistence type="predicted"/>
<dbReference type="EMBL" id="CAFAAI010000314">
    <property type="protein sequence ID" value="CAB4811384.1"/>
    <property type="molecule type" value="Genomic_DNA"/>
</dbReference>
<dbReference type="InterPro" id="IPR050275">
    <property type="entry name" value="PGM_Phosphatase"/>
</dbReference>
<dbReference type="InterPro" id="IPR029033">
    <property type="entry name" value="His_PPase_superfam"/>
</dbReference>
<sequence length="286" mass="30903">MVAMWSATSYRTSVMSATVVRRVALTMTRTHPPAKRQRTATVRWCLLERTEATGNAAVVVASAHMNTPAAVPQPTLSTDTANSCEILLVRHGRSADIIPGTPESADPALHTEGERQVALLATRLATKKLDAVYSSHLARARQTAAPLAEARGLVTEIFTDLEEVRLGDWSHGEFRRRAATADPEFVAWSRTGRWDGIPGAEGDDVFRTRVAAVINELAVRHCGESIAVVAHGGTIGCYLASVLGIHRSLWMTVENTSISVVRIADSIPTVVAVNDCHHLYDPVLGQ</sequence>
<dbReference type="Gene3D" id="3.40.50.1240">
    <property type="entry name" value="Phosphoglycerate mutase-like"/>
    <property type="match status" value="1"/>
</dbReference>
<dbReference type="AlphaFoldDB" id="A0A6J6YSZ7"/>
<dbReference type="SUPFAM" id="SSF53254">
    <property type="entry name" value="Phosphoglycerate mutase-like"/>
    <property type="match status" value="1"/>
</dbReference>
<dbReference type="SMART" id="SM00855">
    <property type="entry name" value="PGAM"/>
    <property type="match status" value="1"/>
</dbReference>
<name>A0A6J6YSZ7_9ZZZZ</name>
<reference evidence="1" key="1">
    <citation type="submission" date="2020-05" db="EMBL/GenBank/DDBJ databases">
        <authorList>
            <person name="Chiriac C."/>
            <person name="Salcher M."/>
            <person name="Ghai R."/>
            <person name="Kavagutti S V."/>
        </authorList>
    </citation>
    <scope>NUCLEOTIDE SEQUENCE</scope>
</reference>